<dbReference type="EMBL" id="JBAMMX010000017">
    <property type="protein sequence ID" value="KAK6924196.1"/>
    <property type="molecule type" value="Genomic_DNA"/>
</dbReference>
<organism evidence="4 5">
    <name type="scientific">Dillenia turbinata</name>
    <dbReference type="NCBI Taxonomy" id="194707"/>
    <lineage>
        <taxon>Eukaryota</taxon>
        <taxon>Viridiplantae</taxon>
        <taxon>Streptophyta</taxon>
        <taxon>Embryophyta</taxon>
        <taxon>Tracheophyta</taxon>
        <taxon>Spermatophyta</taxon>
        <taxon>Magnoliopsida</taxon>
        <taxon>eudicotyledons</taxon>
        <taxon>Gunneridae</taxon>
        <taxon>Pentapetalae</taxon>
        <taxon>Dilleniales</taxon>
        <taxon>Dilleniaceae</taxon>
        <taxon>Dillenia</taxon>
    </lineage>
</organism>
<gene>
    <name evidence="4" type="ORF">RJ641_010396</name>
</gene>
<comment type="similarity">
    <text evidence="1">Belongs to the EXO70 family.</text>
</comment>
<feature type="domain" description="Exocyst complex subunit Exo70 C-terminal" evidence="3">
    <location>
        <begin position="33"/>
        <end position="78"/>
    </location>
</feature>
<dbReference type="SUPFAM" id="SSF74788">
    <property type="entry name" value="Cullin repeat-like"/>
    <property type="match status" value="1"/>
</dbReference>
<dbReference type="Pfam" id="PF03081">
    <property type="entry name" value="Exo70_C"/>
    <property type="match status" value="1"/>
</dbReference>
<keyword evidence="2" id="KW-0813">Transport</keyword>
<dbReference type="InterPro" id="IPR046364">
    <property type="entry name" value="Exo70_C"/>
</dbReference>
<dbReference type="Gene3D" id="1.20.1280.170">
    <property type="entry name" value="Exocyst complex component Exo70"/>
    <property type="match status" value="1"/>
</dbReference>
<dbReference type="InterPro" id="IPR016159">
    <property type="entry name" value="Cullin_repeat-like_dom_sf"/>
</dbReference>
<protein>
    <submittedName>
        <fullName evidence="4">Exocyst complex subunit Exo70, C-terminal</fullName>
    </submittedName>
</protein>
<dbReference type="GO" id="GO:0005546">
    <property type="term" value="F:phosphatidylinositol-4,5-bisphosphate binding"/>
    <property type="evidence" value="ECO:0007669"/>
    <property type="project" value="InterPro"/>
</dbReference>
<comment type="caution">
    <text evidence="4">The sequence shown here is derived from an EMBL/GenBank/DDBJ whole genome shotgun (WGS) entry which is preliminary data.</text>
</comment>
<proteinExistence type="inferred from homology"/>
<evidence type="ECO:0000313" key="5">
    <source>
        <dbReference type="Proteomes" id="UP001370490"/>
    </source>
</evidence>
<reference evidence="4 5" key="1">
    <citation type="submission" date="2023-12" db="EMBL/GenBank/DDBJ databases">
        <title>A high-quality genome assembly for Dillenia turbinata (Dilleniales).</title>
        <authorList>
            <person name="Chanderbali A."/>
        </authorList>
    </citation>
    <scope>NUCLEOTIDE SEQUENCE [LARGE SCALE GENOMIC DNA]</scope>
    <source>
        <strain evidence="4">LSX21</strain>
        <tissue evidence="4">Leaf</tissue>
    </source>
</reference>
<evidence type="ECO:0000259" key="3">
    <source>
        <dbReference type="Pfam" id="PF03081"/>
    </source>
</evidence>
<dbReference type="AlphaFoldDB" id="A0AAN8Z492"/>
<evidence type="ECO:0000256" key="1">
    <source>
        <dbReference type="ARBA" id="ARBA00006756"/>
    </source>
</evidence>
<dbReference type="GO" id="GO:0006887">
    <property type="term" value="P:exocytosis"/>
    <property type="evidence" value="ECO:0007669"/>
    <property type="project" value="InterPro"/>
</dbReference>
<accession>A0AAN8Z492</accession>
<dbReference type="GO" id="GO:0000145">
    <property type="term" value="C:exocyst"/>
    <property type="evidence" value="ECO:0007669"/>
    <property type="project" value="InterPro"/>
</dbReference>
<sequence>MTGSKYIGGLCNSMQISIRGFLGQRFFNMSVQGSVDVERSSGVTRVMVKERFKTFNAQFEKLHQRQSQWIVLDSELRKNPQKYIRYSIEDLDRMLSEFFEGRT</sequence>
<evidence type="ECO:0000256" key="2">
    <source>
        <dbReference type="ARBA" id="ARBA00022448"/>
    </source>
</evidence>
<dbReference type="Proteomes" id="UP001370490">
    <property type="component" value="Unassembled WGS sequence"/>
</dbReference>
<keyword evidence="5" id="KW-1185">Reference proteome</keyword>
<evidence type="ECO:0000313" key="4">
    <source>
        <dbReference type="EMBL" id="KAK6924196.1"/>
    </source>
</evidence>
<name>A0AAN8Z492_9MAGN</name>